<feature type="disulfide bond" evidence="7">
    <location>
        <begin position="1196"/>
        <end position="1230"/>
    </location>
</feature>
<feature type="domain" description="ShKT" evidence="12">
    <location>
        <begin position="1243"/>
        <end position="1279"/>
    </location>
</feature>
<evidence type="ECO:0000259" key="11">
    <source>
        <dbReference type="PROSITE" id="PS50948"/>
    </source>
</evidence>
<evidence type="ECO:0000256" key="10">
    <source>
        <dbReference type="SAM" id="MobiDB-lite"/>
    </source>
</evidence>
<dbReference type="PANTHER" id="PTHR10127:SF780">
    <property type="entry name" value="METALLOENDOPEPTIDASE"/>
    <property type="match status" value="1"/>
</dbReference>
<dbReference type="Pfam" id="PF01400">
    <property type="entry name" value="Astacin"/>
    <property type="match status" value="1"/>
</dbReference>
<keyword evidence="5 8" id="KW-0862">Zinc</keyword>
<feature type="binding site" evidence="8">
    <location>
        <position position="1050"/>
    </location>
    <ligand>
        <name>Zn(2+)</name>
        <dbReference type="ChEBI" id="CHEBI:29105"/>
        <note>catalytic</note>
    </ligand>
</feature>
<keyword evidence="15" id="KW-1185">Reference proteome</keyword>
<evidence type="ECO:0000259" key="12">
    <source>
        <dbReference type="PROSITE" id="PS51670"/>
    </source>
</evidence>
<dbReference type="EMBL" id="PZQS01000001">
    <property type="protein sequence ID" value="PVD37502.1"/>
    <property type="molecule type" value="Genomic_DNA"/>
</dbReference>
<dbReference type="PANTHER" id="PTHR10127">
    <property type="entry name" value="DISCOIDIN, CUB, EGF, LAMININ , AND ZINC METALLOPROTEASE DOMAIN CONTAINING"/>
    <property type="match status" value="1"/>
</dbReference>
<dbReference type="InterPro" id="IPR003609">
    <property type="entry name" value="Pan_app"/>
</dbReference>
<evidence type="ECO:0000256" key="9">
    <source>
        <dbReference type="RuleBase" id="RU361183"/>
    </source>
</evidence>
<dbReference type="Pfam" id="PF14295">
    <property type="entry name" value="PAN_4"/>
    <property type="match status" value="7"/>
</dbReference>
<feature type="domain" description="Apple" evidence="11">
    <location>
        <begin position="13"/>
        <end position="83"/>
    </location>
</feature>
<comment type="function">
    <text evidence="1">Metalloprotease.</text>
</comment>
<keyword evidence="6 8" id="KW-0482">Metalloprotease</keyword>
<evidence type="ECO:0000256" key="8">
    <source>
        <dbReference type="PROSITE-ProRule" id="PRU01211"/>
    </source>
</evidence>
<organism evidence="14 15">
    <name type="scientific">Pomacea canaliculata</name>
    <name type="common">Golden apple snail</name>
    <dbReference type="NCBI Taxonomy" id="400727"/>
    <lineage>
        <taxon>Eukaryota</taxon>
        <taxon>Metazoa</taxon>
        <taxon>Spiralia</taxon>
        <taxon>Lophotrochozoa</taxon>
        <taxon>Mollusca</taxon>
        <taxon>Gastropoda</taxon>
        <taxon>Caenogastropoda</taxon>
        <taxon>Architaenioglossa</taxon>
        <taxon>Ampullarioidea</taxon>
        <taxon>Ampullariidae</taxon>
        <taxon>Pomacea</taxon>
    </lineage>
</organism>
<comment type="caution">
    <text evidence="14">The sequence shown here is derived from an EMBL/GenBank/DDBJ whole genome shotgun (WGS) entry which is preliminary data.</text>
</comment>
<evidence type="ECO:0000256" key="6">
    <source>
        <dbReference type="ARBA" id="ARBA00023049"/>
    </source>
</evidence>
<feature type="active site" evidence="8">
    <location>
        <position position="1041"/>
    </location>
</feature>
<dbReference type="Gene3D" id="1.10.10.1940">
    <property type="match status" value="1"/>
</dbReference>
<dbReference type="CDD" id="cd04280">
    <property type="entry name" value="ZnMc_astacin_like"/>
    <property type="match status" value="1"/>
</dbReference>
<feature type="compositionally biased region" description="Basic and acidic residues" evidence="10">
    <location>
        <begin position="365"/>
        <end position="376"/>
    </location>
</feature>
<protein>
    <recommendedName>
        <fullName evidence="9">Metalloendopeptidase</fullName>
        <ecNumber evidence="9">3.4.24.-</ecNumber>
    </recommendedName>
</protein>
<feature type="domain" description="ShKT" evidence="12">
    <location>
        <begin position="1291"/>
        <end position="1327"/>
    </location>
</feature>
<dbReference type="InterPro" id="IPR034035">
    <property type="entry name" value="Astacin-like_dom"/>
</dbReference>
<evidence type="ECO:0000256" key="4">
    <source>
        <dbReference type="ARBA" id="ARBA00022801"/>
    </source>
</evidence>
<feature type="region of interest" description="Disordered" evidence="10">
    <location>
        <begin position="303"/>
        <end position="406"/>
    </location>
</feature>
<dbReference type="Pfam" id="PF01549">
    <property type="entry name" value="ShK"/>
    <property type="match status" value="4"/>
</dbReference>
<dbReference type="PROSITE" id="PS51864">
    <property type="entry name" value="ASTACIN"/>
    <property type="match status" value="1"/>
</dbReference>
<dbReference type="InterPro" id="IPR003582">
    <property type="entry name" value="ShKT_dom"/>
</dbReference>
<dbReference type="GO" id="GO:0008270">
    <property type="term" value="F:zinc ion binding"/>
    <property type="evidence" value="ECO:0007669"/>
    <property type="project" value="UniProtKB-UniRule"/>
</dbReference>
<feature type="compositionally biased region" description="Low complexity" evidence="10">
    <location>
        <begin position="335"/>
        <end position="358"/>
    </location>
</feature>
<dbReference type="EC" id="3.4.24.-" evidence="9"/>
<sequence length="1375" mass="149975">MDRSERVSGETTCKWTRLKDTATDVSGAASVKSVTSVTRCRDYCTSDAACVAFAYGNRTCYTFHRVLPPRLHQRRWYYYSKECTTVPRTTPAFLPAVDSEKLSCTWNEIRNSAADESKAADRFYFQSLFQCWAYCDADSRCLVATFNSPVCQVYYVTVPPVHSVGTTYLAKSCKDTEMADVAPPVTSAPSSTTALSDESTLLTSVPLATSAEFTASVVKEEPEEKPPCTWIRVDDSSAGDKSAAAVKYLVSREECQQYCDEYPGCEVVVYKPLACRIFEDGVEPVDDVGWTFLRKSCREAKPNTLTGEVGTGTASEPENETSEPETQPPTEPDTESPIEPVTQSPTEPETESPIEPVTQSPTEPENGRTSEPKTDDSEPDTETETSSTEPAPSCAWIEVPDTSGGQSAPTDTVYFFSQEECTGYCDAMPACVVAVFNSPVCRIFSYDVTPVDDVGWTYLKKYCTPAADTSTAFVPSTTQLCTWTEVQERSAKQVREVDTDSVSSLEECQESCRRDSSCEAVLFNPPLCRKVFGATPVDEPGWEYLKKTCVTTDTPPWTLATSTSSSDNNEIEANAETVSPSVSSAVNTWTDTEPATVPLYCTWMELPDTSVAEGPPTNTTFVLSQEECTEYCDSLPACVVAVFNAPECRVFDHVVTPVDDVGSVYLQKFCASTENMTVDFPTSMEPSVTPEDNPADYVLAETSALSDSSTSAAPATAAPCTWEELADTSVDDSVLVETLYSPSLARCKALCEADSTCTVVIFSSSVCRKFHDVTPRADDGWTYLRKSCPPDIQNRELRADRCTTIVPSSGGHIRDLRDIRLTSLTTVPRRQLYSGFLVVVVVVVVVAFAAADTSLVELRSGENEAPVPEPSVNGRATVVELSSLTSATTIDSIIAEAANSSREFEFFYDVGNGDVKVEMDMLYSREQWNAIQSAIAAASSGSGKREAIKEGAGGRRWTDRVVPYEIAPYTFSPGEVSQIDEALRDWSRYTCLTFRRASASDRNRLRFENGGGCYSRVGMVGGTQEVGLAAGCRVKKIVIHEVGHALGLNHEQTRPDRDTYVTVVRGNISPSMYFNFQKYTWTVIENYNIPYDYYSIMHYGKTAFSINGGITIKTSDVQYQDIIGNQNGLSFRDIKNMNKMYPCVKAPNCTRRDTDCPGEGFVGKDCRCWCPGSPYKLCNGTGGTGTGPGVGEVTACVDRNKQCASWAAAGECEKNPDYMLPYCKKSCNKCAGSSQNKTGLPQCQDLDTSGSCGVWASQGECVVNPDYMLVYCKRSCSVCTGSSTAPPPPACQDLDTSGNCAAWARQGECTRNPNYMLSHCKLSCQVCGPVSSRLSACQDQDTSGNCATWAQLGECTSNPRYMRLYCARSCNACTG</sequence>
<dbReference type="Proteomes" id="UP000245119">
    <property type="component" value="Linkage Group LG1"/>
</dbReference>
<feature type="domain" description="ShKT" evidence="12">
    <location>
        <begin position="1196"/>
        <end position="1230"/>
    </location>
</feature>
<accession>A0A2T7PVQ3</accession>
<feature type="binding site" evidence="8">
    <location>
        <position position="1040"/>
    </location>
    <ligand>
        <name>Zn(2+)</name>
        <dbReference type="ChEBI" id="CHEBI:29105"/>
        <note>catalytic</note>
    </ligand>
</feature>
<dbReference type="PROSITE" id="PS51670">
    <property type="entry name" value="SHKT"/>
    <property type="match status" value="4"/>
</dbReference>
<proteinExistence type="predicted"/>
<feature type="domain" description="Apple" evidence="11">
    <location>
        <begin position="228"/>
        <end position="297"/>
    </location>
</feature>
<evidence type="ECO:0000256" key="1">
    <source>
        <dbReference type="ARBA" id="ARBA00002657"/>
    </source>
</evidence>
<dbReference type="SMART" id="SM00235">
    <property type="entry name" value="ZnMc"/>
    <property type="match status" value="1"/>
</dbReference>
<feature type="domain" description="Apple" evidence="11">
    <location>
        <begin position="720"/>
        <end position="788"/>
    </location>
</feature>
<evidence type="ECO:0000256" key="7">
    <source>
        <dbReference type="PROSITE-ProRule" id="PRU01005"/>
    </source>
</evidence>
<feature type="domain" description="Peptidase M12A" evidence="13">
    <location>
        <begin position="946"/>
        <end position="1144"/>
    </location>
</feature>
<feature type="binding site" evidence="8">
    <location>
        <position position="1044"/>
    </location>
    <ligand>
        <name>Zn(2+)</name>
        <dbReference type="ChEBI" id="CHEBI:29105"/>
        <note>catalytic</note>
    </ligand>
</feature>
<dbReference type="InterPro" id="IPR024079">
    <property type="entry name" value="MetalloPept_cat_dom_sf"/>
</dbReference>
<keyword evidence="4 8" id="KW-0378">Hydrolase</keyword>
<feature type="domain" description="ShKT" evidence="12">
    <location>
        <begin position="1337"/>
        <end position="1373"/>
    </location>
</feature>
<gene>
    <name evidence="14" type="ORF">C0Q70_00093</name>
</gene>
<keyword evidence="2 8" id="KW-0645">Protease</keyword>
<dbReference type="PROSITE" id="PS50948">
    <property type="entry name" value="PAN"/>
    <property type="match status" value="5"/>
</dbReference>
<reference evidence="14 15" key="1">
    <citation type="submission" date="2018-04" db="EMBL/GenBank/DDBJ databases">
        <title>The genome of golden apple snail Pomacea canaliculata provides insight into stress tolerance and invasive adaptation.</title>
        <authorList>
            <person name="Liu C."/>
            <person name="Liu B."/>
            <person name="Ren Y."/>
            <person name="Zhang Y."/>
            <person name="Wang H."/>
            <person name="Li S."/>
            <person name="Jiang F."/>
            <person name="Yin L."/>
            <person name="Zhang G."/>
            <person name="Qian W."/>
            <person name="Fan W."/>
        </authorList>
    </citation>
    <scope>NUCLEOTIDE SEQUENCE [LARGE SCALE GENOMIC DNA]</scope>
    <source>
        <strain evidence="14">SZHN2017</strain>
        <tissue evidence="14">Muscle</tissue>
    </source>
</reference>
<dbReference type="PRINTS" id="PR00480">
    <property type="entry name" value="ASTACIN"/>
</dbReference>
<dbReference type="GO" id="GO:0004222">
    <property type="term" value="F:metalloendopeptidase activity"/>
    <property type="evidence" value="ECO:0007669"/>
    <property type="project" value="UniProtKB-UniRule"/>
</dbReference>
<dbReference type="InterPro" id="IPR006026">
    <property type="entry name" value="Peptidase_Metallo"/>
</dbReference>
<dbReference type="InterPro" id="IPR001506">
    <property type="entry name" value="Peptidase_M12A"/>
</dbReference>
<dbReference type="GO" id="GO:0006508">
    <property type="term" value="P:proteolysis"/>
    <property type="evidence" value="ECO:0007669"/>
    <property type="project" value="UniProtKB-KW"/>
</dbReference>
<evidence type="ECO:0000313" key="14">
    <source>
        <dbReference type="EMBL" id="PVD37502.1"/>
    </source>
</evidence>
<comment type="caution">
    <text evidence="7">Lacks conserved residue(s) required for the propagation of feature annotation.</text>
</comment>
<dbReference type="SUPFAM" id="SSF55486">
    <property type="entry name" value="Metalloproteases ('zincins'), catalytic domain"/>
    <property type="match status" value="1"/>
</dbReference>
<comment type="cofactor">
    <cofactor evidence="8 9">
        <name>Zn(2+)</name>
        <dbReference type="ChEBI" id="CHEBI:29105"/>
    </cofactor>
    <text evidence="8 9">Binds 1 zinc ion per subunit.</text>
</comment>
<keyword evidence="3 8" id="KW-0479">Metal-binding</keyword>
<evidence type="ECO:0000256" key="5">
    <source>
        <dbReference type="ARBA" id="ARBA00022833"/>
    </source>
</evidence>
<dbReference type="Gene3D" id="3.40.390.10">
    <property type="entry name" value="Collagenase (Catalytic Domain)"/>
    <property type="match status" value="1"/>
</dbReference>
<feature type="domain" description="Apple" evidence="11">
    <location>
        <begin position="601"/>
        <end position="670"/>
    </location>
</feature>
<evidence type="ECO:0000256" key="2">
    <source>
        <dbReference type="ARBA" id="ARBA00022670"/>
    </source>
</evidence>
<keyword evidence="7" id="KW-1015">Disulfide bond</keyword>
<evidence type="ECO:0000259" key="13">
    <source>
        <dbReference type="PROSITE" id="PS51864"/>
    </source>
</evidence>
<dbReference type="OrthoDB" id="6061307at2759"/>
<name>A0A2T7PVQ3_POMCA</name>
<dbReference type="SMART" id="SM00254">
    <property type="entry name" value="ShKT"/>
    <property type="match status" value="4"/>
</dbReference>
<evidence type="ECO:0000313" key="15">
    <source>
        <dbReference type="Proteomes" id="UP000245119"/>
    </source>
</evidence>
<feature type="domain" description="Apple" evidence="11">
    <location>
        <begin position="481"/>
        <end position="549"/>
    </location>
</feature>
<evidence type="ECO:0000256" key="3">
    <source>
        <dbReference type="ARBA" id="ARBA00022723"/>
    </source>
</evidence>